<dbReference type="CDD" id="cd04489">
    <property type="entry name" value="ExoVII_LU_OBF"/>
    <property type="match status" value="1"/>
</dbReference>
<evidence type="ECO:0000256" key="1">
    <source>
        <dbReference type="ARBA" id="ARBA00022490"/>
    </source>
</evidence>
<comment type="subunit">
    <text evidence="5">Heterooligomer composed of large and small subunits.</text>
</comment>
<comment type="function">
    <text evidence="5">Bidirectionally degrades single-stranded DNA into large acid-insoluble oligonucleotides, which are then degraded further into small acid-soluble oligonucleotides.</text>
</comment>
<dbReference type="AlphaFoldDB" id="A0AAE3P4Y6"/>
<dbReference type="HAMAP" id="MF_00378">
    <property type="entry name" value="Exonuc_7_L"/>
    <property type="match status" value="1"/>
</dbReference>
<evidence type="ECO:0000256" key="2">
    <source>
        <dbReference type="ARBA" id="ARBA00022722"/>
    </source>
</evidence>
<evidence type="ECO:0000259" key="7">
    <source>
        <dbReference type="Pfam" id="PF02601"/>
    </source>
</evidence>
<keyword evidence="3 5" id="KW-0378">Hydrolase</keyword>
<reference evidence="9" key="1">
    <citation type="submission" date="2022-11" db="EMBL/GenBank/DDBJ databases">
        <title>Candidatus Alkanophaga archaea from heated hydrothermal vent sediment oxidize petroleum alkanes.</title>
        <authorList>
            <person name="Zehnle H."/>
            <person name="Laso-Perez R."/>
            <person name="Lipp J."/>
            <person name="Teske A."/>
            <person name="Wegener G."/>
        </authorList>
    </citation>
    <scope>NUCLEOTIDE SEQUENCE</scope>
    <source>
        <strain evidence="9">MCA70</strain>
    </source>
</reference>
<evidence type="ECO:0000313" key="10">
    <source>
        <dbReference type="Proteomes" id="UP001144110"/>
    </source>
</evidence>
<comment type="caution">
    <text evidence="9">The sequence shown here is derived from an EMBL/GenBank/DDBJ whole genome shotgun (WGS) entry which is preliminary data.</text>
</comment>
<dbReference type="EC" id="3.1.11.6" evidence="5"/>
<name>A0AAE3P4Y6_9BACT</name>
<dbReference type="InterPro" id="IPR025824">
    <property type="entry name" value="OB-fold_nuc-bd_dom"/>
</dbReference>
<gene>
    <name evidence="5" type="primary">xseA</name>
    <name evidence="9" type="ORF">OD816_001420</name>
</gene>
<dbReference type="InterPro" id="IPR020579">
    <property type="entry name" value="Exonuc_VII_lsu_C"/>
</dbReference>
<dbReference type="GO" id="GO:0009318">
    <property type="term" value="C:exodeoxyribonuclease VII complex"/>
    <property type="evidence" value="ECO:0007669"/>
    <property type="project" value="UniProtKB-UniRule"/>
</dbReference>
<feature type="domain" description="Exonuclease VII large subunit C-terminal" evidence="7">
    <location>
        <begin position="134"/>
        <end position="448"/>
    </location>
</feature>
<dbReference type="GO" id="GO:0003676">
    <property type="term" value="F:nucleic acid binding"/>
    <property type="evidence" value="ECO:0007669"/>
    <property type="project" value="InterPro"/>
</dbReference>
<evidence type="ECO:0000313" key="9">
    <source>
        <dbReference type="EMBL" id="MDF2954175.1"/>
    </source>
</evidence>
<dbReference type="GO" id="GO:0005737">
    <property type="term" value="C:cytoplasm"/>
    <property type="evidence" value="ECO:0007669"/>
    <property type="project" value="UniProtKB-SubCell"/>
</dbReference>
<protein>
    <recommendedName>
        <fullName evidence="5">Exodeoxyribonuclease 7 large subunit</fullName>
        <ecNumber evidence="5">3.1.11.6</ecNumber>
    </recommendedName>
    <alternativeName>
        <fullName evidence="5">Exodeoxyribonuclease VII large subunit</fullName>
        <shortName evidence="5">Exonuclease VII large subunit</shortName>
    </alternativeName>
</protein>
<evidence type="ECO:0000259" key="8">
    <source>
        <dbReference type="Pfam" id="PF13742"/>
    </source>
</evidence>
<dbReference type="Pfam" id="PF13742">
    <property type="entry name" value="tRNA_anti_2"/>
    <property type="match status" value="1"/>
</dbReference>
<comment type="similarity">
    <text evidence="5 6">Belongs to the XseA family.</text>
</comment>
<dbReference type="PANTHER" id="PTHR30008:SF0">
    <property type="entry name" value="EXODEOXYRIBONUCLEASE 7 LARGE SUBUNIT"/>
    <property type="match status" value="1"/>
</dbReference>
<evidence type="ECO:0000256" key="6">
    <source>
        <dbReference type="RuleBase" id="RU004355"/>
    </source>
</evidence>
<keyword evidence="1 5" id="KW-0963">Cytoplasm</keyword>
<dbReference type="Pfam" id="PF02601">
    <property type="entry name" value="Exonuc_VII_L"/>
    <property type="match status" value="1"/>
</dbReference>
<evidence type="ECO:0000256" key="3">
    <source>
        <dbReference type="ARBA" id="ARBA00022801"/>
    </source>
</evidence>
<proteinExistence type="inferred from homology"/>
<sequence length="456" mass="53317">MKYLEETKIGVEEKEKLYFTVKEVTQNLKDLIERNFSLLWIEGEIANLRYSQNGNIYFNLIEEEASLKSIIFNSQKEVTIAPYLKDGLKVLCWGRLNFYTRSGECYFIVRRVEPLGKGILTLKKEELIKKYKPLFDPNRKKSIPVYPKKIALITSLFGAALQDFLKISKNRWEVEILIYPVRVQGEGAEKEIVQAIKDINTYFSNVDVIVITRGGGSFEDLAPFYTEDIILGVKESKIPVVSAVGHEVDYTICDLIADKRCATPTAAAEEVIPAKEEVLYRLSFYQKKINQLLEIIVSRREKKLYEAKIELENKNPFKVVQSLEKRIKDLSYRLNLEMEKYLGFKEKKLWEIKNLFRKRHPQENIRILEEKLKFFKNRLFYSIKSCYLEKEKRLESLEKLLSSFSPLNVLRRGYSIVKSYPEGKIIRKAKEVKEGKLLEIYLSKGKLLVEVKKVEE</sequence>
<dbReference type="GO" id="GO:0006308">
    <property type="term" value="P:DNA catabolic process"/>
    <property type="evidence" value="ECO:0007669"/>
    <property type="project" value="UniProtKB-UniRule"/>
</dbReference>
<dbReference type="Proteomes" id="UP001144110">
    <property type="component" value="Unassembled WGS sequence"/>
</dbReference>
<keyword evidence="4 5" id="KW-0269">Exonuclease</keyword>
<dbReference type="PANTHER" id="PTHR30008">
    <property type="entry name" value="EXODEOXYRIBONUCLEASE 7 LARGE SUBUNIT"/>
    <property type="match status" value="1"/>
</dbReference>
<feature type="domain" description="OB-fold nucleic acid binding" evidence="8">
    <location>
        <begin position="19"/>
        <end position="112"/>
    </location>
</feature>
<dbReference type="GO" id="GO:0008855">
    <property type="term" value="F:exodeoxyribonuclease VII activity"/>
    <property type="evidence" value="ECO:0007669"/>
    <property type="project" value="UniProtKB-UniRule"/>
</dbReference>
<evidence type="ECO:0000256" key="4">
    <source>
        <dbReference type="ARBA" id="ARBA00022839"/>
    </source>
</evidence>
<dbReference type="EMBL" id="JAPHEG010000007">
    <property type="protein sequence ID" value="MDF2954175.1"/>
    <property type="molecule type" value="Genomic_DNA"/>
</dbReference>
<organism evidence="9 10">
    <name type="scientific">Candidatus Thermodesulfobacterium syntrophicum</name>
    <dbReference type="NCBI Taxonomy" id="3060442"/>
    <lineage>
        <taxon>Bacteria</taxon>
        <taxon>Pseudomonadati</taxon>
        <taxon>Thermodesulfobacteriota</taxon>
        <taxon>Thermodesulfobacteria</taxon>
        <taxon>Thermodesulfobacteriales</taxon>
        <taxon>Thermodesulfobacteriaceae</taxon>
        <taxon>Thermodesulfobacterium</taxon>
    </lineage>
</organism>
<dbReference type="NCBIfam" id="TIGR00237">
    <property type="entry name" value="xseA"/>
    <property type="match status" value="1"/>
</dbReference>
<dbReference type="InterPro" id="IPR003753">
    <property type="entry name" value="Exonuc_VII_L"/>
</dbReference>
<keyword evidence="2 5" id="KW-0540">Nuclease</keyword>
<comment type="subcellular location">
    <subcellularLocation>
        <location evidence="5 6">Cytoplasm</location>
    </subcellularLocation>
</comment>
<evidence type="ECO:0000256" key="5">
    <source>
        <dbReference type="HAMAP-Rule" id="MF_00378"/>
    </source>
</evidence>
<comment type="catalytic activity">
    <reaction evidence="5 6">
        <text>Exonucleolytic cleavage in either 5'- to 3'- or 3'- to 5'-direction to yield nucleoside 5'-phosphates.</text>
        <dbReference type="EC" id="3.1.11.6"/>
    </reaction>
</comment>
<accession>A0AAE3P4Y6</accession>